<keyword evidence="3" id="KW-1185">Reference proteome</keyword>
<reference evidence="3" key="1">
    <citation type="journal article" date="2019" name="Int. J. Syst. Evol. Microbiol.">
        <title>The Global Catalogue of Microorganisms (GCM) 10K type strain sequencing project: providing services to taxonomists for standard genome sequencing and annotation.</title>
        <authorList>
            <consortium name="The Broad Institute Genomics Platform"/>
            <consortium name="The Broad Institute Genome Sequencing Center for Infectious Disease"/>
            <person name="Wu L."/>
            <person name="Ma J."/>
        </authorList>
    </citation>
    <scope>NUCLEOTIDE SEQUENCE [LARGE SCALE GENOMIC DNA]</scope>
    <source>
        <strain evidence="3">CCUG 39402</strain>
    </source>
</reference>
<organism evidence="2 3">
    <name type="scientific">Polaromonas aquatica</name>
    <dbReference type="NCBI Taxonomy" id="332657"/>
    <lineage>
        <taxon>Bacteria</taxon>
        <taxon>Pseudomonadati</taxon>
        <taxon>Pseudomonadota</taxon>
        <taxon>Betaproteobacteria</taxon>
        <taxon>Burkholderiales</taxon>
        <taxon>Comamonadaceae</taxon>
        <taxon>Polaromonas</taxon>
    </lineage>
</organism>
<dbReference type="InterPro" id="IPR058511">
    <property type="entry name" value="DUF8198"/>
</dbReference>
<dbReference type="Proteomes" id="UP001596270">
    <property type="component" value="Unassembled WGS sequence"/>
</dbReference>
<evidence type="ECO:0000259" key="1">
    <source>
        <dbReference type="Pfam" id="PF26621"/>
    </source>
</evidence>
<dbReference type="InterPro" id="IPR058063">
    <property type="entry name" value="FFLEE_fam"/>
</dbReference>
<protein>
    <recommendedName>
        <fullName evidence="1">DUF8198 domain-containing protein</fullName>
    </recommendedName>
</protein>
<proteinExistence type="predicted"/>
<dbReference type="EMBL" id="JBHSRS010000001">
    <property type="protein sequence ID" value="MFC6279748.1"/>
    <property type="molecule type" value="Genomic_DNA"/>
</dbReference>
<name>A0ABW1TRZ8_9BURK</name>
<evidence type="ECO:0000313" key="2">
    <source>
        <dbReference type="EMBL" id="MFC6279748.1"/>
    </source>
</evidence>
<evidence type="ECO:0000313" key="3">
    <source>
        <dbReference type="Proteomes" id="UP001596270"/>
    </source>
</evidence>
<dbReference type="Pfam" id="PF26621">
    <property type="entry name" value="DUF8198"/>
    <property type="match status" value="1"/>
</dbReference>
<accession>A0ABW1TRZ8</accession>
<gene>
    <name evidence="2" type="ORF">ACFQND_00650</name>
</gene>
<dbReference type="RefSeq" id="WP_371434658.1">
    <property type="nucleotide sequence ID" value="NZ_JBHSRS010000001.1"/>
</dbReference>
<feature type="domain" description="DUF8198" evidence="1">
    <location>
        <begin position="19"/>
        <end position="229"/>
    </location>
</feature>
<sequence>MDASAQRIHDALQGVARLRQAHAANPPLAHAGSEIKRFQARRFQATYTDLLRSPRYKTAATFFLHELYSDKDYAERDQQFARIANTIAKLFPQAVVNTAAALAEVHALTESLDDLMAQQWLESVATHPAMGAPARYIQCWRRVADAAARHRQLDVVLVLGQELNRLTRKPGLRTLLRMMRTPAAAAGLSSLQGFLEAGFDAFADMRGADEFLKLIQQRETEWIRSLFEDELVACETKMTHLLAAGVSP</sequence>
<comment type="caution">
    <text evidence="2">The sequence shown here is derived from an EMBL/GenBank/DDBJ whole genome shotgun (WGS) entry which is preliminary data.</text>
</comment>
<dbReference type="NCBIfam" id="NF047641">
    <property type="entry name" value="FFLEE_fam"/>
    <property type="match status" value="1"/>
</dbReference>